<organism evidence="2 3">
    <name type="scientific">Candidatus Fokinia solitaria</name>
    <dbReference type="NCBI Taxonomy" id="1802984"/>
    <lineage>
        <taxon>Bacteria</taxon>
        <taxon>Pseudomonadati</taxon>
        <taxon>Pseudomonadota</taxon>
        <taxon>Alphaproteobacteria</taxon>
        <taxon>Rickettsiales</taxon>
        <taxon>Candidatus Midichloriaceae</taxon>
        <taxon>Candidatus Fokinia</taxon>
    </lineage>
</organism>
<dbReference type="Proteomes" id="UP000244519">
    <property type="component" value="Chromosome"/>
</dbReference>
<reference evidence="2 3" key="1">
    <citation type="journal article" date="2018" name="Genome Biol. Evol.">
        <title>The Genome Sequence of "Candidatus Fokinia solitaria": Insights on Reductive Evolution in Rickettsiales.</title>
        <authorList>
            <person name="Floriano A.M."/>
            <person name="Castelli M."/>
            <person name="Krenek S."/>
            <person name="Berendonk T.U."/>
            <person name="Bazzocchi C."/>
            <person name="Petroni G."/>
            <person name="Sassera D."/>
        </authorList>
    </citation>
    <scope>NUCLEOTIDE SEQUENCE [LARGE SCALE GENOMIC DNA]</scope>
    <source>
        <strain evidence="2">Rio ETE_ALG 3VII</strain>
    </source>
</reference>
<dbReference type="KEGG" id="fso:Fsol_00353"/>
<dbReference type="SUPFAM" id="SSF54001">
    <property type="entry name" value="Cysteine proteinases"/>
    <property type="match status" value="1"/>
</dbReference>
<name>A0A2U8BS35_9RICK</name>
<dbReference type="EMBL" id="CP025989">
    <property type="protein sequence ID" value="AWD33151.1"/>
    <property type="molecule type" value="Genomic_DNA"/>
</dbReference>
<dbReference type="InterPro" id="IPR024618">
    <property type="entry name" value="DUF3857"/>
</dbReference>
<accession>A0A2U8BS35</accession>
<dbReference type="Gene3D" id="3.10.620.30">
    <property type="match status" value="1"/>
</dbReference>
<dbReference type="AlphaFoldDB" id="A0A2U8BS35"/>
<dbReference type="OrthoDB" id="98874at2"/>
<dbReference type="Gene3D" id="2.60.40.3140">
    <property type="match status" value="1"/>
</dbReference>
<gene>
    <name evidence="2" type="ORF">Fsol_00353</name>
</gene>
<evidence type="ECO:0000313" key="2">
    <source>
        <dbReference type="EMBL" id="AWD33151.1"/>
    </source>
</evidence>
<evidence type="ECO:0000259" key="1">
    <source>
        <dbReference type="Pfam" id="PF12969"/>
    </source>
</evidence>
<evidence type="ECO:0000313" key="3">
    <source>
        <dbReference type="Proteomes" id="UP000244519"/>
    </source>
</evidence>
<dbReference type="RefSeq" id="WP_108673183.1">
    <property type="nucleotide sequence ID" value="NZ_CP025989.1"/>
</dbReference>
<keyword evidence="3" id="KW-1185">Reference proteome</keyword>
<feature type="domain" description="DUF3857" evidence="1">
    <location>
        <begin position="48"/>
        <end position="185"/>
    </location>
</feature>
<sequence length="641" mass="72724">MESRFFSYILSAILYLTLLSNVAYARWESVEDVHVKCKLWNVDIHVAADGKAEVQTTEEYEIVNERARKEYGTYTLLYGENSSKIEILEAKVINGKESYEVSKDSIEIKPLASSTIGFDDVIQVIVSFPNVKVGSKLFLKYKKSIFKPVHLNHYINSLFLGSVYTEKFKMNLHSEIPLRFSVNDPDNYFAIKSDLDEKSKRAKNITLTLKKPVIIRVTEENDSYISIENYPAAFFSSFENSQEFGNSFTPRFEGVISEELPPLLQEIKTQAMKCTDIITKLNVITSLLNEKVRYMGDWREVEGKVFPRSLKKVADTGVADCKEFSSCVAAILRKMGMEVNVALVHRGKIYQSGSSSGGEALMYECNHAIVRVKEGGKVYWIDPTNFISMADGIFSDISGRGAIVLKEGGAIVDNIPEVDYTHAVTKIESKVELLNKEKREVHEEGKIEVCGENAIPFTGAELLYPRNAIERALFYIIVEGVGETTDYSSLKKKAIHIPSLTSRNVKTIPIKYSYIIPNAYSITNMGFGASIQWSEFEQYISVFDDRVSSLFVHSPYSIFSKKLFLNMSAENLQILNFQITSPWLIAKQSVKSNGKDLEIQRELHVLRKIITPKEMHSKSFRDMQEELRKHAEVVLIFNAKQ</sequence>
<dbReference type="InterPro" id="IPR038765">
    <property type="entry name" value="Papain-like_cys_pep_sf"/>
</dbReference>
<protein>
    <recommendedName>
        <fullName evidence="1">DUF3857 domain-containing protein</fullName>
    </recommendedName>
</protein>
<proteinExistence type="predicted"/>
<dbReference type="Pfam" id="PF12969">
    <property type="entry name" value="DUF3857"/>
    <property type="match status" value="1"/>
</dbReference>